<dbReference type="Proteomes" id="UP000238169">
    <property type="component" value="Unassembled WGS sequence"/>
</dbReference>
<keyword evidence="2" id="KW-1185">Reference proteome</keyword>
<reference evidence="2" key="1">
    <citation type="submission" date="2018-01" db="EMBL/GenBank/DDBJ databases">
        <authorList>
            <person name="Peeters C."/>
        </authorList>
    </citation>
    <scope>NUCLEOTIDE SEQUENCE [LARGE SCALE GENOMIC DNA]</scope>
</reference>
<dbReference type="AlphaFoldDB" id="A0A2U3I1L0"/>
<evidence type="ECO:0000313" key="2">
    <source>
        <dbReference type="Proteomes" id="UP000238169"/>
    </source>
</evidence>
<proteinExistence type="predicted"/>
<organism evidence="1 2">
    <name type="scientific">Caballeronia novacaledonica</name>
    <dbReference type="NCBI Taxonomy" id="1544861"/>
    <lineage>
        <taxon>Bacteria</taxon>
        <taxon>Pseudomonadati</taxon>
        <taxon>Pseudomonadota</taxon>
        <taxon>Betaproteobacteria</taxon>
        <taxon>Burkholderiales</taxon>
        <taxon>Burkholderiaceae</taxon>
        <taxon>Caballeronia</taxon>
    </lineage>
</organism>
<accession>A0A2U3I1L0</accession>
<evidence type="ECO:0000313" key="1">
    <source>
        <dbReference type="EMBL" id="SPB14006.1"/>
    </source>
</evidence>
<name>A0A2U3I1L0_9BURK</name>
<gene>
    <name evidence="1" type="ORF">NOV72_01255</name>
</gene>
<dbReference type="EMBL" id="OGTP01000003">
    <property type="protein sequence ID" value="SPB14006.1"/>
    <property type="molecule type" value="Genomic_DNA"/>
</dbReference>
<protein>
    <submittedName>
        <fullName evidence="1">Uncharacterized protein</fullName>
    </submittedName>
</protein>
<sequence>MHRDAFLALYPFATNIAHSEQYAPERVGYLAGRK</sequence>